<evidence type="ECO:0008006" key="4">
    <source>
        <dbReference type="Google" id="ProtNLM"/>
    </source>
</evidence>
<feature type="chain" id="PRO_5045100516" description="DUF4189 domain-containing protein" evidence="1">
    <location>
        <begin position="31"/>
        <end position="223"/>
    </location>
</feature>
<evidence type="ECO:0000313" key="3">
    <source>
        <dbReference type="Proteomes" id="UP001566331"/>
    </source>
</evidence>
<gene>
    <name evidence="2" type="ORF">AB6713_09135</name>
</gene>
<evidence type="ECO:0000313" key="2">
    <source>
        <dbReference type="EMBL" id="MEZ0474782.1"/>
    </source>
</evidence>
<feature type="signal peptide" evidence="1">
    <location>
        <begin position="1"/>
        <end position="30"/>
    </location>
</feature>
<organism evidence="2 3">
    <name type="scientific">Luteimonas salinilitoris</name>
    <dbReference type="NCBI Taxonomy" id="3237697"/>
    <lineage>
        <taxon>Bacteria</taxon>
        <taxon>Pseudomonadati</taxon>
        <taxon>Pseudomonadota</taxon>
        <taxon>Gammaproteobacteria</taxon>
        <taxon>Lysobacterales</taxon>
        <taxon>Lysobacteraceae</taxon>
        <taxon>Luteimonas</taxon>
    </lineage>
</organism>
<name>A0ABV4HSX6_9GAMM</name>
<accession>A0ABV4HSX6</accession>
<keyword evidence="3" id="KW-1185">Reference proteome</keyword>
<dbReference type="RefSeq" id="WP_370564444.1">
    <property type="nucleotide sequence ID" value="NZ_JBFWIB010000008.1"/>
</dbReference>
<sequence length="223" mass="24191">MIGVNHAALRSLWWLGVWVCALGWSSPAEAQCPGGDPCETIHVYRLQSRMPIAADADGRPFVSLQEANASDATAFRGLLNATASTKLAIRFQVTRIAIPPNDYCNCNLEYAGKGCHEGTPPTTLQQCVRVCRYNNAACKVAGVDQKSDSGGRWYAFPAATQCVGARNNWQKQAFRFSPADCDWREEARVIKGAGCLARVLSQAPQTSLDVLFGPDSPCPDEQP</sequence>
<dbReference type="EMBL" id="JBFWIC010000010">
    <property type="protein sequence ID" value="MEZ0474782.1"/>
    <property type="molecule type" value="Genomic_DNA"/>
</dbReference>
<reference evidence="2 3" key="1">
    <citation type="submission" date="2024-07" db="EMBL/GenBank/DDBJ databases">
        <title>Luteimonas salilacus sp. nov., isolated from the shore soil of Salt Lake in Tibet of China.</title>
        <authorList>
            <person name="Zhang X."/>
            <person name="Li A."/>
        </authorList>
    </citation>
    <scope>NUCLEOTIDE SEQUENCE [LARGE SCALE GENOMIC DNA]</scope>
    <source>
        <strain evidence="2 3">B3-2-R+30</strain>
    </source>
</reference>
<comment type="caution">
    <text evidence="2">The sequence shown here is derived from an EMBL/GenBank/DDBJ whole genome shotgun (WGS) entry which is preliminary data.</text>
</comment>
<dbReference type="Proteomes" id="UP001566331">
    <property type="component" value="Unassembled WGS sequence"/>
</dbReference>
<evidence type="ECO:0000256" key="1">
    <source>
        <dbReference type="SAM" id="SignalP"/>
    </source>
</evidence>
<protein>
    <recommendedName>
        <fullName evidence="4">DUF4189 domain-containing protein</fullName>
    </recommendedName>
</protein>
<keyword evidence="1" id="KW-0732">Signal</keyword>
<proteinExistence type="predicted"/>